<evidence type="ECO:0000313" key="5">
    <source>
        <dbReference type="EMBL" id="NAS19084.1"/>
    </source>
</evidence>
<dbReference type="RefSeq" id="WP_024040072.1">
    <property type="nucleotide sequence ID" value="NZ_BKBC01000041.1"/>
</dbReference>
<feature type="signal peptide" evidence="2">
    <location>
        <begin position="1"/>
        <end position="20"/>
    </location>
</feature>
<dbReference type="Proteomes" id="UP000474042">
    <property type="component" value="Unassembled WGS sequence"/>
</dbReference>
<evidence type="ECO:0000256" key="2">
    <source>
        <dbReference type="SAM" id="SignalP"/>
    </source>
</evidence>
<accession>A0A512TPJ3</accession>
<feature type="domain" description="Solute-binding protein family 5" evidence="3">
    <location>
        <begin position="81"/>
        <end position="439"/>
    </location>
</feature>
<dbReference type="PANTHER" id="PTHR30290">
    <property type="entry name" value="PERIPLASMIC BINDING COMPONENT OF ABC TRANSPORTER"/>
    <property type="match status" value="1"/>
</dbReference>
<protein>
    <submittedName>
        <fullName evidence="4">ABC transporter substrate-binding protein</fullName>
    </submittedName>
</protein>
<organism evidence="4 6">
    <name type="scientific">Clostridium butyricum</name>
    <dbReference type="NCBI Taxonomy" id="1492"/>
    <lineage>
        <taxon>Bacteria</taxon>
        <taxon>Bacillati</taxon>
        <taxon>Bacillota</taxon>
        <taxon>Clostridia</taxon>
        <taxon>Eubacteriales</taxon>
        <taxon>Clostridiaceae</taxon>
        <taxon>Clostridium</taxon>
    </lineage>
</organism>
<feature type="chain" id="PRO_5041550237" evidence="2">
    <location>
        <begin position="21"/>
        <end position="523"/>
    </location>
</feature>
<dbReference type="PIRSF" id="PIRSF002741">
    <property type="entry name" value="MppA"/>
    <property type="match status" value="1"/>
</dbReference>
<dbReference type="CDD" id="cd08493">
    <property type="entry name" value="PBP2_DppA_like"/>
    <property type="match status" value="1"/>
</dbReference>
<dbReference type="GO" id="GO:0015833">
    <property type="term" value="P:peptide transport"/>
    <property type="evidence" value="ECO:0007669"/>
    <property type="project" value="TreeGrafter"/>
</dbReference>
<evidence type="ECO:0000313" key="7">
    <source>
        <dbReference type="Proteomes" id="UP000474042"/>
    </source>
</evidence>
<evidence type="ECO:0000313" key="6">
    <source>
        <dbReference type="Proteomes" id="UP000321089"/>
    </source>
</evidence>
<comment type="caution">
    <text evidence="4">The sequence shown here is derived from an EMBL/GenBank/DDBJ whole genome shotgun (WGS) entry which is preliminary data.</text>
</comment>
<dbReference type="GO" id="GO:0043190">
    <property type="term" value="C:ATP-binding cassette (ABC) transporter complex"/>
    <property type="evidence" value="ECO:0007669"/>
    <property type="project" value="InterPro"/>
</dbReference>
<dbReference type="InterPro" id="IPR030678">
    <property type="entry name" value="Peptide/Ni-bd"/>
</dbReference>
<dbReference type="Proteomes" id="UP000321089">
    <property type="component" value="Unassembled WGS sequence"/>
</dbReference>
<keyword evidence="1 2" id="KW-0732">Signal</keyword>
<dbReference type="Pfam" id="PF00496">
    <property type="entry name" value="SBP_bac_5"/>
    <property type="match status" value="1"/>
</dbReference>
<reference evidence="4 6" key="1">
    <citation type="submission" date="2019-07" db="EMBL/GenBank/DDBJ databases">
        <title>Whole genome shotgun sequence of Clostridium butyricum NBRC 3858.</title>
        <authorList>
            <person name="Hosoyama A."/>
            <person name="Uohara A."/>
            <person name="Ohji S."/>
            <person name="Ichikawa N."/>
        </authorList>
    </citation>
    <scope>NUCLEOTIDE SEQUENCE [LARGE SCALE GENOMIC DNA]</scope>
    <source>
        <strain evidence="4 6">NBRC 3858</strain>
    </source>
</reference>
<dbReference type="GO" id="GO:1904680">
    <property type="term" value="F:peptide transmembrane transporter activity"/>
    <property type="evidence" value="ECO:0007669"/>
    <property type="project" value="TreeGrafter"/>
</dbReference>
<dbReference type="Gene3D" id="3.90.76.10">
    <property type="entry name" value="Dipeptide-binding Protein, Domain 1"/>
    <property type="match status" value="1"/>
</dbReference>
<dbReference type="GO" id="GO:0042597">
    <property type="term" value="C:periplasmic space"/>
    <property type="evidence" value="ECO:0007669"/>
    <property type="project" value="UniProtKB-ARBA"/>
</dbReference>
<sequence length="523" mass="57724">MKKKILAIILSSVLTITSLAGCGSTQPSGSSSSANGKTFIFAQSADPRGLDPAFVDDGESAKVMCNIYEGLVKYGDDNTNIEPCLAESWEINDAGTEYTFKLRQGVKFHDGTDFNADAVVKSVERQLPPNATSDMPYASFTYNGVNKVEALDDYTVKFTLDSPNTPFLANLAMTLAAPIVSPTALEKNNGNLNEAPVGTGPFKFVSWDKGEKVTLEKNNDYWGDKAKLDKLIIKITKESSVRASELMTGEIDAMDGLDPNDVDKLKEKNMNIFSNPGMNINYIGFNCQREPFNNPKLREAIAHAINREELVKYLYQGYSDPANTILPSFIPGYKKDVQSYDYNPDTAKSMLNELGLSNLNIHMITYSPSRQYNSVGGQKLAEAVQNYLSKVGITSTIDVYQWTEYKEKVQQGEGDMFFYGWIGDNGDPDNFLSLLDSKEISSSLNSAKYSNSDVDSLLAKAKAMPNGDERNQLYGKIQDIAAKDSPWITLSYANQMAAYSPKVKNFSLHPTGSIFFKNVDKDN</sequence>
<evidence type="ECO:0000259" key="3">
    <source>
        <dbReference type="Pfam" id="PF00496"/>
    </source>
</evidence>
<name>A0A512TPJ3_CLOBU</name>
<dbReference type="InterPro" id="IPR000914">
    <property type="entry name" value="SBP_5_dom"/>
</dbReference>
<proteinExistence type="predicted"/>
<dbReference type="EMBL" id="WOFV02000055">
    <property type="protein sequence ID" value="NAS19084.1"/>
    <property type="molecule type" value="Genomic_DNA"/>
</dbReference>
<dbReference type="AlphaFoldDB" id="A0A512TPJ3"/>
<dbReference type="InterPro" id="IPR039424">
    <property type="entry name" value="SBP_5"/>
</dbReference>
<evidence type="ECO:0000256" key="1">
    <source>
        <dbReference type="ARBA" id="ARBA00022729"/>
    </source>
</evidence>
<dbReference type="PANTHER" id="PTHR30290:SF38">
    <property type="entry name" value="D,D-DIPEPTIDE-BINDING PERIPLASMIC PROTEIN DDPA-RELATED"/>
    <property type="match status" value="1"/>
</dbReference>
<evidence type="ECO:0000313" key="4">
    <source>
        <dbReference type="EMBL" id="GEQ22157.1"/>
    </source>
</evidence>
<dbReference type="SUPFAM" id="SSF53850">
    <property type="entry name" value="Periplasmic binding protein-like II"/>
    <property type="match status" value="1"/>
</dbReference>
<dbReference type="Gene3D" id="3.40.190.10">
    <property type="entry name" value="Periplasmic binding protein-like II"/>
    <property type="match status" value="1"/>
</dbReference>
<reference evidence="5 7" key="2">
    <citation type="submission" date="2020-01" db="EMBL/GenBank/DDBJ databases">
        <title>Genome sequence of a 1,3-propanediol producer, Clostridium butyricum S3.</title>
        <authorList>
            <person name="Zhou J."/>
        </authorList>
    </citation>
    <scope>NUCLEOTIDE SEQUENCE [LARGE SCALE GENOMIC DNA]</scope>
    <source>
        <strain evidence="5 7">S3</strain>
    </source>
</reference>
<dbReference type="PROSITE" id="PS51257">
    <property type="entry name" value="PROKAR_LIPOPROTEIN"/>
    <property type="match status" value="1"/>
</dbReference>
<dbReference type="Gene3D" id="3.10.105.10">
    <property type="entry name" value="Dipeptide-binding Protein, Domain 3"/>
    <property type="match status" value="1"/>
</dbReference>
<gene>
    <name evidence="4" type="ORF">CBU02nite_26630</name>
    <name evidence="5" type="ORF">GND98_014690</name>
</gene>
<dbReference type="EMBL" id="BKBC01000041">
    <property type="protein sequence ID" value="GEQ22157.1"/>
    <property type="molecule type" value="Genomic_DNA"/>
</dbReference>